<dbReference type="EC" id="2.3.1.275" evidence="10"/>
<evidence type="ECO:0000256" key="3">
    <source>
        <dbReference type="ARBA" id="ARBA00022679"/>
    </source>
</evidence>
<dbReference type="HAMAP" id="MF_01043">
    <property type="entry name" value="PlsY"/>
    <property type="match status" value="1"/>
</dbReference>
<evidence type="ECO:0000256" key="6">
    <source>
        <dbReference type="ARBA" id="ARBA00023098"/>
    </source>
</evidence>
<dbReference type="GO" id="GO:0008654">
    <property type="term" value="P:phospholipid biosynthetic process"/>
    <property type="evidence" value="ECO:0007669"/>
    <property type="project" value="UniProtKB-UniRule"/>
</dbReference>
<evidence type="ECO:0000256" key="5">
    <source>
        <dbReference type="ARBA" id="ARBA00022989"/>
    </source>
</evidence>
<name>A0A7I9VMB0_9BACT</name>
<comment type="caution">
    <text evidence="11">The sequence shown here is derived from an EMBL/GenBank/DDBJ whole genome shotgun (WGS) entry which is preliminary data.</text>
</comment>
<feature type="transmembrane region" description="Helical" evidence="10">
    <location>
        <begin position="174"/>
        <end position="194"/>
    </location>
</feature>
<comment type="similarity">
    <text evidence="10">Belongs to the PlsY family.</text>
</comment>
<comment type="subcellular location">
    <subcellularLocation>
        <location evidence="10">Cell membrane</location>
        <topology evidence="10">Multi-pass membrane protein</topology>
    </subcellularLocation>
</comment>
<dbReference type="NCBIfam" id="TIGR00023">
    <property type="entry name" value="glycerol-3-phosphate 1-O-acyltransferase PlsY"/>
    <property type="match status" value="1"/>
</dbReference>
<protein>
    <recommendedName>
        <fullName evidence="10">Glycerol-3-phosphate acyltransferase</fullName>
    </recommendedName>
    <alternativeName>
        <fullName evidence="10">Acyl-PO4 G3P acyltransferase</fullName>
    </alternativeName>
    <alternativeName>
        <fullName evidence="10">Acyl-phosphate--glycerol-3-phosphate acyltransferase</fullName>
    </alternativeName>
    <alternativeName>
        <fullName evidence="10">G3P acyltransferase</fullName>
        <shortName evidence="10">GPAT</shortName>
        <ecNumber evidence="10">2.3.1.275</ecNumber>
    </alternativeName>
    <alternativeName>
        <fullName evidence="10">Lysophosphatidic acid synthase</fullName>
        <shortName evidence="10">LPA synthase</shortName>
    </alternativeName>
</protein>
<accession>A0A7I9VMB0</accession>
<evidence type="ECO:0000256" key="4">
    <source>
        <dbReference type="ARBA" id="ARBA00022692"/>
    </source>
</evidence>
<keyword evidence="5 10" id="KW-1133">Transmembrane helix</keyword>
<sequence>MSPAWKALIVLAAYALGAVPFGLVLTRLFTGRDVRAVGSGNIGASNVARAAGKKLGVLTLVLDAAKASIPMLLMRALLADEGPAVAERWMIAVGLAAFLGHLYPVWLGFKGGKGVATALGVFAVLAPIPALLALVTFGAAYAATRVPAVGSLSGTAVCCLGAIVQTMLARGGASAAFASPVPWAALFVTLFIYLRHRANIARLLQGAENKV</sequence>
<dbReference type="PANTHER" id="PTHR30309:SF0">
    <property type="entry name" value="GLYCEROL-3-PHOSPHATE ACYLTRANSFERASE-RELATED"/>
    <property type="match status" value="1"/>
</dbReference>
<evidence type="ECO:0000256" key="9">
    <source>
        <dbReference type="ARBA" id="ARBA00023264"/>
    </source>
</evidence>
<keyword evidence="12" id="KW-1185">Reference proteome</keyword>
<keyword evidence="1 10" id="KW-1003">Cell membrane</keyword>
<keyword evidence="6 10" id="KW-0443">Lipid metabolism</keyword>
<evidence type="ECO:0000256" key="1">
    <source>
        <dbReference type="ARBA" id="ARBA00022475"/>
    </source>
</evidence>
<dbReference type="InterPro" id="IPR003811">
    <property type="entry name" value="G3P_acylTferase_PlsY"/>
</dbReference>
<comment type="catalytic activity">
    <reaction evidence="10">
        <text>an acyl phosphate + sn-glycerol 3-phosphate = a 1-acyl-sn-glycero-3-phosphate + phosphate</text>
        <dbReference type="Rhea" id="RHEA:34075"/>
        <dbReference type="ChEBI" id="CHEBI:43474"/>
        <dbReference type="ChEBI" id="CHEBI:57597"/>
        <dbReference type="ChEBI" id="CHEBI:57970"/>
        <dbReference type="ChEBI" id="CHEBI:59918"/>
        <dbReference type="EC" id="2.3.1.275"/>
    </reaction>
</comment>
<evidence type="ECO:0000256" key="10">
    <source>
        <dbReference type="HAMAP-Rule" id="MF_01043"/>
    </source>
</evidence>
<comment type="subunit">
    <text evidence="10">Probably interacts with PlsX.</text>
</comment>
<dbReference type="Proteomes" id="UP000503640">
    <property type="component" value="Unassembled WGS sequence"/>
</dbReference>
<keyword evidence="8 10" id="KW-0594">Phospholipid biosynthesis</keyword>
<dbReference type="AlphaFoldDB" id="A0A7I9VMB0"/>
<keyword evidence="4 10" id="KW-0812">Transmembrane</keyword>
<dbReference type="RefSeq" id="WP_176065214.1">
    <property type="nucleotide sequence ID" value="NZ_BJTG01000005.1"/>
</dbReference>
<comment type="pathway">
    <text evidence="10">Lipid metabolism; phospholipid metabolism.</text>
</comment>
<feature type="transmembrane region" description="Helical" evidence="10">
    <location>
        <begin position="115"/>
        <end position="141"/>
    </location>
</feature>
<keyword evidence="11" id="KW-0012">Acyltransferase</keyword>
<dbReference type="UniPathway" id="UPA00085"/>
<feature type="transmembrane region" description="Helical" evidence="10">
    <location>
        <begin position="89"/>
        <end position="109"/>
    </location>
</feature>
<keyword evidence="2 10" id="KW-0444">Lipid biosynthesis</keyword>
<dbReference type="PANTHER" id="PTHR30309">
    <property type="entry name" value="INNER MEMBRANE PROTEIN YGIH"/>
    <property type="match status" value="1"/>
</dbReference>
<proteinExistence type="inferred from homology"/>
<feature type="transmembrane region" description="Helical" evidence="10">
    <location>
        <begin position="7"/>
        <end position="29"/>
    </location>
</feature>
<dbReference type="Pfam" id="PF02660">
    <property type="entry name" value="G3P_acyltransf"/>
    <property type="match status" value="1"/>
</dbReference>
<keyword evidence="9 10" id="KW-1208">Phospholipid metabolism</keyword>
<evidence type="ECO:0000256" key="7">
    <source>
        <dbReference type="ARBA" id="ARBA00023136"/>
    </source>
</evidence>
<keyword evidence="3 10" id="KW-0808">Transferase</keyword>
<keyword evidence="7 10" id="KW-0472">Membrane</keyword>
<dbReference type="SMART" id="SM01207">
    <property type="entry name" value="G3P_acyltransf"/>
    <property type="match status" value="1"/>
</dbReference>
<gene>
    <name evidence="10 11" type="primary">plsY</name>
    <name evidence="11" type="ORF">AMYX_22840</name>
</gene>
<dbReference type="GO" id="GO:0005886">
    <property type="term" value="C:plasma membrane"/>
    <property type="evidence" value="ECO:0007669"/>
    <property type="project" value="UniProtKB-SubCell"/>
</dbReference>
<evidence type="ECO:0000313" key="12">
    <source>
        <dbReference type="Proteomes" id="UP000503640"/>
    </source>
</evidence>
<feature type="transmembrane region" description="Helical" evidence="10">
    <location>
        <begin position="148"/>
        <end position="168"/>
    </location>
</feature>
<reference evidence="12" key="1">
    <citation type="journal article" date="2020" name="Appl. Environ. Microbiol.">
        <title>Diazotrophic Anaeromyxobacter Isolates from Soils.</title>
        <authorList>
            <person name="Masuda Y."/>
            <person name="Yamanaka H."/>
            <person name="Xu Z.X."/>
            <person name="Shiratori Y."/>
            <person name="Aono T."/>
            <person name="Amachi S."/>
            <person name="Senoo K."/>
            <person name="Itoh H."/>
        </authorList>
    </citation>
    <scope>NUCLEOTIDE SEQUENCE [LARGE SCALE GENOMIC DNA]</scope>
    <source>
        <strain evidence="12">R267</strain>
    </source>
</reference>
<dbReference type="GO" id="GO:0043772">
    <property type="term" value="F:acyl-phosphate glycerol-3-phosphate acyltransferase activity"/>
    <property type="evidence" value="ECO:0007669"/>
    <property type="project" value="UniProtKB-UniRule"/>
</dbReference>
<evidence type="ECO:0000256" key="8">
    <source>
        <dbReference type="ARBA" id="ARBA00023209"/>
    </source>
</evidence>
<evidence type="ECO:0000313" key="11">
    <source>
        <dbReference type="EMBL" id="GEJ57543.1"/>
    </source>
</evidence>
<organism evidence="11 12">
    <name type="scientific">Anaeromyxobacter diazotrophicus</name>
    <dbReference type="NCBI Taxonomy" id="2590199"/>
    <lineage>
        <taxon>Bacteria</taxon>
        <taxon>Pseudomonadati</taxon>
        <taxon>Myxococcota</taxon>
        <taxon>Myxococcia</taxon>
        <taxon>Myxococcales</taxon>
        <taxon>Cystobacterineae</taxon>
        <taxon>Anaeromyxobacteraceae</taxon>
        <taxon>Anaeromyxobacter</taxon>
    </lineage>
</organism>
<feature type="transmembrane region" description="Helical" evidence="10">
    <location>
        <begin position="55"/>
        <end position="77"/>
    </location>
</feature>
<evidence type="ECO:0000256" key="2">
    <source>
        <dbReference type="ARBA" id="ARBA00022516"/>
    </source>
</evidence>
<comment type="function">
    <text evidence="10">Catalyzes the transfer of an acyl group from acyl-phosphate (acyl-PO(4)) to glycerol-3-phosphate (G3P) to form lysophosphatidic acid (LPA). This enzyme utilizes acyl-phosphate as fatty acyl donor, but not acyl-CoA or acyl-ACP.</text>
</comment>
<dbReference type="EMBL" id="BJTG01000005">
    <property type="protein sequence ID" value="GEJ57543.1"/>
    <property type="molecule type" value="Genomic_DNA"/>
</dbReference>